<organism evidence="6 7">
    <name type="scientific">Lithospermum erythrorhizon</name>
    <name type="common">Purple gromwell</name>
    <name type="synonym">Lithospermum officinale var. erythrorhizon</name>
    <dbReference type="NCBI Taxonomy" id="34254"/>
    <lineage>
        <taxon>Eukaryota</taxon>
        <taxon>Viridiplantae</taxon>
        <taxon>Streptophyta</taxon>
        <taxon>Embryophyta</taxon>
        <taxon>Tracheophyta</taxon>
        <taxon>Spermatophyta</taxon>
        <taxon>Magnoliopsida</taxon>
        <taxon>eudicotyledons</taxon>
        <taxon>Gunneridae</taxon>
        <taxon>Pentapetalae</taxon>
        <taxon>asterids</taxon>
        <taxon>lamiids</taxon>
        <taxon>Boraginales</taxon>
        <taxon>Boraginaceae</taxon>
        <taxon>Boraginoideae</taxon>
        <taxon>Lithospermeae</taxon>
        <taxon>Lithospermum</taxon>
    </lineage>
</organism>
<comment type="caution">
    <text evidence="6">The sequence shown here is derived from an EMBL/GenBank/DDBJ whole genome shotgun (WGS) entry which is preliminary data.</text>
</comment>
<dbReference type="EMBL" id="BAABME010000543">
    <property type="protein sequence ID" value="GAA0143666.1"/>
    <property type="molecule type" value="Genomic_DNA"/>
</dbReference>
<feature type="region of interest" description="Disordered" evidence="4">
    <location>
        <begin position="87"/>
        <end position="111"/>
    </location>
</feature>
<proteinExistence type="predicted"/>
<protein>
    <recommendedName>
        <fullName evidence="5">CCT domain-containing protein</fullName>
    </recommendedName>
</protein>
<gene>
    <name evidence="6" type="ORF">LIER_04294</name>
</gene>
<evidence type="ECO:0000256" key="3">
    <source>
        <dbReference type="PROSITE-ProRule" id="PRU00357"/>
    </source>
</evidence>
<keyword evidence="7" id="KW-1185">Reference proteome</keyword>
<reference evidence="6 7" key="1">
    <citation type="submission" date="2024-01" db="EMBL/GenBank/DDBJ databases">
        <title>The complete chloroplast genome sequence of Lithospermum erythrorhizon: insights into the phylogenetic relationship among Boraginaceae species and the maternal lineages of purple gromwells.</title>
        <authorList>
            <person name="Okada T."/>
            <person name="Watanabe K."/>
        </authorList>
    </citation>
    <scope>NUCLEOTIDE SEQUENCE [LARGE SCALE GENOMIC DNA]</scope>
</reference>
<dbReference type="PANTHER" id="PTHR31319:SF110">
    <property type="entry name" value="CCT MOTIF FAMILY PROTEIN"/>
    <property type="match status" value="1"/>
</dbReference>
<feature type="domain" description="CCT" evidence="5">
    <location>
        <begin position="335"/>
        <end position="377"/>
    </location>
</feature>
<dbReference type="InterPro" id="IPR045281">
    <property type="entry name" value="CONSTANS-like"/>
</dbReference>
<dbReference type="PANTHER" id="PTHR31319">
    <property type="entry name" value="ZINC FINGER PROTEIN CONSTANS-LIKE 4"/>
    <property type="match status" value="1"/>
</dbReference>
<evidence type="ECO:0000313" key="7">
    <source>
        <dbReference type="Proteomes" id="UP001454036"/>
    </source>
</evidence>
<dbReference type="GO" id="GO:0005634">
    <property type="term" value="C:nucleus"/>
    <property type="evidence" value="ECO:0007669"/>
    <property type="project" value="UniProtKB-SubCell"/>
</dbReference>
<dbReference type="Proteomes" id="UP001454036">
    <property type="component" value="Unassembled WGS sequence"/>
</dbReference>
<dbReference type="InterPro" id="IPR010402">
    <property type="entry name" value="CCT_domain"/>
</dbReference>
<dbReference type="PROSITE" id="PS51017">
    <property type="entry name" value="CCT"/>
    <property type="match status" value="1"/>
</dbReference>
<dbReference type="AlphaFoldDB" id="A0AAV3NY51"/>
<dbReference type="GO" id="GO:0003700">
    <property type="term" value="F:DNA-binding transcription factor activity"/>
    <property type="evidence" value="ECO:0007669"/>
    <property type="project" value="TreeGrafter"/>
</dbReference>
<evidence type="ECO:0000256" key="4">
    <source>
        <dbReference type="SAM" id="MobiDB-lite"/>
    </source>
</evidence>
<name>A0AAV3NY51_LITER</name>
<sequence>MVQDMINPQEQLAIVDELTSPAQIFDFCESELFPEALQQNNSEVASNSNCCYEDQSSYPTNISSTPEMNNNKYSSRLENFETKPTITNTTITSNPNPNDSNNNNNNIDSSNNNDNNFSLIFDSRGEIENDICGAIDFNPSSNNYTIPPQQFINQQEQFDISSLNNPINVTQDIVMAGASSLDHQFNSMPPDPPVVPLMVPQLPPVYEDECLSSVPSSYMRNLNSSMPHCSLLDPSLGSYMPNALSMDNSGIMAGAGLFFGPELAHHESDYHGDSTGFFCPDNMHRVFNCTNDLQALSNENQHLMKGRSSSSPLTPEISNLDDSAFKVGKLSVEEKKEKIHRYMKKRNERNFSKKIKYACRKTLADSRPRVRGRFAKNDELVEAARAALMHHEEDTDEECRQMVAVKEEEDMVDTSDIFAHLNGVNSFKCNNSINPIQSWI</sequence>
<dbReference type="GO" id="GO:0009909">
    <property type="term" value="P:regulation of flower development"/>
    <property type="evidence" value="ECO:0007669"/>
    <property type="project" value="InterPro"/>
</dbReference>
<evidence type="ECO:0000313" key="6">
    <source>
        <dbReference type="EMBL" id="GAA0143666.1"/>
    </source>
</evidence>
<evidence type="ECO:0000259" key="5">
    <source>
        <dbReference type="PROSITE" id="PS51017"/>
    </source>
</evidence>
<comment type="subcellular location">
    <subcellularLocation>
        <location evidence="1 3">Nucleus</location>
    </subcellularLocation>
</comment>
<evidence type="ECO:0000256" key="2">
    <source>
        <dbReference type="ARBA" id="ARBA00023242"/>
    </source>
</evidence>
<dbReference type="Pfam" id="PF06203">
    <property type="entry name" value="CCT"/>
    <property type="match status" value="1"/>
</dbReference>
<evidence type="ECO:0000256" key="1">
    <source>
        <dbReference type="ARBA" id="ARBA00004123"/>
    </source>
</evidence>
<keyword evidence="2 3" id="KW-0539">Nucleus</keyword>
<accession>A0AAV3NY51</accession>